<evidence type="ECO:0000313" key="2">
    <source>
        <dbReference type="Proteomes" id="UP000253250"/>
    </source>
</evidence>
<keyword evidence="2" id="KW-1185">Reference proteome</keyword>
<gene>
    <name evidence="1" type="ORF">C4900_03945</name>
</gene>
<proteinExistence type="predicted"/>
<protein>
    <submittedName>
        <fullName evidence="1">Uncharacterized protein</fullName>
    </submittedName>
</protein>
<reference evidence="1 2" key="1">
    <citation type="submission" date="2018-02" db="EMBL/GenBank/DDBJ databases">
        <title>Insights into the biology of acidophilic members of the Acidiferrobacteraceae family derived from comparative genomic analyses.</title>
        <authorList>
            <person name="Issotta F."/>
            <person name="Thyssen C."/>
            <person name="Mena C."/>
            <person name="Moya A."/>
            <person name="Bellenberg S."/>
            <person name="Sproer C."/>
            <person name="Covarrubias P.C."/>
            <person name="Sand W."/>
            <person name="Quatrini R."/>
            <person name="Vera M."/>
        </authorList>
    </citation>
    <scope>NUCLEOTIDE SEQUENCE [LARGE SCALE GENOMIC DNA]</scope>
    <source>
        <strain evidence="2">m-1</strain>
    </source>
</reference>
<dbReference type="AlphaFoldDB" id="A0A368HKD0"/>
<organism evidence="1 2">
    <name type="scientific">Acidiferrobacter thiooxydans</name>
    <dbReference type="NCBI Taxonomy" id="163359"/>
    <lineage>
        <taxon>Bacteria</taxon>
        <taxon>Pseudomonadati</taxon>
        <taxon>Pseudomonadota</taxon>
        <taxon>Gammaproteobacteria</taxon>
        <taxon>Acidiferrobacterales</taxon>
        <taxon>Acidiferrobacteraceae</taxon>
        <taxon>Acidiferrobacter</taxon>
    </lineage>
</organism>
<dbReference type="EMBL" id="PSYR01000001">
    <property type="protein sequence ID" value="RCN58919.1"/>
    <property type="molecule type" value="Genomic_DNA"/>
</dbReference>
<name>A0A368HKD0_9GAMM</name>
<evidence type="ECO:0000313" key="1">
    <source>
        <dbReference type="EMBL" id="RCN58919.1"/>
    </source>
</evidence>
<comment type="caution">
    <text evidence="1">The sequence shown here is derived from an EMBL/GenBank/DDBJ whole genome shotgun (WGS) entry which is preliminary data.</text>
</comment>
<sequence>MKHLEESPMRIVVLETDLFPDRRAMDEALASLERTPTRHRLSRHDLRPALSEGEWDAVLDAILASDVVVTV</sequence>
<dbReference type="Proteomes" id="UP000253250">
    <property type="component" value="Unassembled WGS sequence"/>
</dbReference>
<accession>A0A368HKD0</accession>